<dbReference type="Gene3D" id="2.60.40.1180">
    <property type="entry name" value="Golgi alpha-mannosidase II"/>
    <property type="match status" value="1"/>
</dbReference>
<dbReference type="SMART" id="SM00812">
    <property type="entry name" value="Alpha_L_fucos"/>
    <property type="match status" value="1"/>
</dbReference>
<feature type="domain" description="Glycoside hydrolase family 29 N-terminal" evidence="8">
    <location>
        <begin position="27"/>
        <end position="394"/>
    </location>
</feature>
<proteinExistence type="inferred from homology"/>
<dbReference type="InterPro" id="IPR000933">
    <property type="entry name" value="Glyco_hydro_29"/>
</dbReference>
<evidence type="ECO:0000256" key="6">
    <source>
        <dbReference type="ARBA" id="ARBA00023295"/>
    </source>
</evidence>
<protein>
    <recommendedName>
        <fullName evidence="3">alpha-L-fucosidase</fullName>
        <ecNumber evidence="3">3.2.1.51</ecNumber>
    </recommendedName>
</protein>
<comment type="similarity">
    <text evidence="2">Belongs to the glycosyl hydrolase 29 family.</text>
</comment>
<name>A0ABZ0GIJ1_9GAMM</name>
<dbReference type="EC" id="3.2.1.51" evidence="3"/>
<dbReference type="PRINTS" id="PR00741">
    <property type="entry name" value="GLHYDRLASE29"/>
</dbReference>
<evidence type="ECO:0000256" key="1">
    <source>
        <dbReference type="ARBA" id="ARBA00004071"/>
    </source>
</evidence>
<evidence type="ECO:0000259" key="9">
    <source>
        <dbReference type="Pfam" id="PF16757"/>
    </source>
</evidence>
<sequence>MINPVNQTIKSLFKATALTTSLLTCALSSSALAKEYEPTWESLDSRETPQWFGEAKFGIFIHWGLYSVPAFSTRGSYSEWYWHAKDGDQSGKHAAATSRSTDVNEFHNKHYGKDVEYADFRKDFKAELFEPAHWAKVFKRSGAKYVVLTSKHHDGYTLFPSKEASESFGMHWNSVDSGPKRDLTGDLTNAVRDEGLKMGLYYSIWDWFNPYWPEAEQPTTGPKRKANLPQEGREKYINEVMYPQFKQIVNDYEPAVIFSDGDWWMDDDKWQTKPMLAWLYNNAPNKDEVVINDRWGKVRGKHGGYMTTEYGSGFEDPSILWEENRGIGKSFGLNRIETYDDYNSSQLLTFMLVDIVSRGGNFLLDIGPTADGRIPVIMEDRLIEVGKWLEVNGEAIYGTKRWDTDAQWSAGKRIEYTKADFHHGVPDPIFEMSIMPRPGQSVKELYFTRKGDTLFAFMPKWPGDKLTVKNVKLSKGSTITMLGSDKAINWQQKGNNIEVDLSSFGINDVTNVYMNTLKITKAKAVK</sequence>
<dbReference type="InterPro" id="IPR057739">
    <property type="entry name" value="Glyco_hydro_29_N"/>
</dbReference>
<evidence type="ECO:0000256" key="3">
    <source>
        <dbReference type="ARBA" id="ARBA00012662"/>
    </source>
</evidence>
<dbReference type="RefSeq" id="WP_348394527.1">
    <property type="nucleotide sequence ID" value="NZ_CP136600.1"/>
</dbReference>
<dbReference type="EMBL" id="CP136600">
    <property type="protein sequence ID" value="WOH35711.1"/>
    <property type="molecule type" value="Genomic_DNA"/>
</dbReference>
<dbReference type="InterPro" id="IPR031919">
    <property type="entry name" value="Fucosidase_C"/>
</dbReference>
<evidence type="ECO:0000256" key="4">
    <source>
        <dbReference type="ARBA" id="ARBA00022729"/>
    </source>
</evidence>
<dbReference type="Proteomes" id="UP001301442">
    <property type="component" value="Chromosome"/>
</dbReference>
<keyword evidence="4 7" id="KW-0732">Signal</keyword>
<dbReference type="PANTHER" id="PTHR10030:SF37">
    <property type="entry name" value="ALPHA-L-FUCOSIDASE-RELATED"/>
    <property type="match status" value="1"/>
</dbReference>
<evidence type="ECO:0000313" key="10">
    <source>
        <dbReference type="EMBL" id="WOH35711.1"/>
    </source>
</evidence>
<dbReference type="Gene3D" id="3.20.20.80">
    <property type="entry name" value="Glycosidases"/>
    <property type="match status" value="1"/>
</dbReference>
<dbReference type="InterPro" id="IPR017853">
    <property type="entry name" value="GH"/>
</dbReference>
<dbReference type="PIRSF" id="PIRSF001092">
    <property type="entry name" value="Alpha-L-fucosidase"/>
    <property type="match status" value="1"/>
</dbReference>
<keyword evidence="11" id="KW-1185">Reference proteome</keyword>
<reference evidence="10 11" key="1">
    <citation type="submission" date="2023-09" db="EMBL/GenBank/DDBJ databases">
        <authorList>
            <person name="Qi X."/>
        </authorList>
    </citation>
    <scope>NUCLEOTIDE SEQUENCE [LARGE SCALE GENOMIC DNA]</scope>
    <source>
        <strain evidence="10 11">S1-1</strain>
    </source>
</reference>
<evidence type="ECO:0000313" key="11">
    <source>
        <dbReference type="Proteomes" id="UP001301442"/>
    </source>
</evidence>
<dbReference type="Pfam" id="PF16757">
    <property type="entry name" value="Fucosidase_C"/>
    <property type="match status" value="1"/>
</dbReference>
<comment type="function">
    <text evidence="1">Alpha-L-fucosidase is responsible for hydrolyzing the alpha-1,6-linked fucose joined to the reducing-end N-acetylglucosamine of the carbohydrate moieties of glycoproteins.</text>
</comment>
<evidence type="ECO:0000259" key="8">
    <source>
        <dbReference type="Pfam" id="PF01120"/>
    </source>
</evidence>
<evidence type="ECO:0000256" key="7">
    <source>
        <dbReference type="SAM" id="SignalP"/>
    </source>
</evidence>
<dbReference type="Pfam" id="PF01120">
    <property type="entry name" value="Alpha_L_fucos"/>
    <property type="match status" value="1"/>
</dbReference>
<keyword evidence="5" id="KW-0378">Hydrolase</keyword>
<feature type="signal peptide" evidence="7">
    <location>
        <begin position="1"/>
        <end position="33"/>
    </location>
</feature>
<organism evidence="10 11">
    <name type="scientific">Thalassotalea fonticola</name>
    <dbReference type="NCBI Taxonomy" id="3065649"/>
    <lineage>
        <taxon>Bacteria</taxon>
        <taxon>Pseudomonadati</taxon>
        <taxon>Pseudomonadota</taxon>
        <taxon>Gammaproteobacteria</taxon>
        <taxon>Alteromonadales</taxon>
        <taxon>Colwelliaceae</taxon>
        <taxon>Thalassotalea</taxon>
    </lineage>
</organism>
<dbReference type="SUPFAM" id="SSF51445">
    <property type="entry name" value="(Trans)glycosidases"/>
    <property type="match status" value="1"/>
</dbReference>
<feature type="domain" description="Alpha-L-fucosidase C-terminal" evidence="9">
    <location>
        <begin position="443"/>
        <end position="520"/>
    </location>
</feature>
<evidence type="ECO:0000256" key="2">
    <source>
        <dbReference type="ARBA" id="ARBA00007951"/>
    </source>
</evidence>
<dbReference type="InterPro" id="IPR013780">
    <property type="entry name" value="Glyco_hydro_b"/>
</dbReference>
<keyword evidence="6" id="KW-0326">Glycosidase</keyword>
<dbReference type="InterPro" id="IPR016286">
    <property type="entry name" value="FUC_metazoa-typ"/>
</dbReference>
<evidence type="ECO:0000256" key="5">
    <source>
        <dbReference type="ARBA" id="ARBA00022801"/>
    </source>
</evidence>
<gene>
    <name evidence="10" type="ORF">RI844_09985</name>
</gene>
<dbReference type="PANTHER" id="PTHR10030">
    <property type="entry name" value="ALPHA-L-FUCOSIDASE"/>
    <property type="match status" value="1"/>
</dbReference>
<feature type="chain" id="PRO_5046290773" description="alpha-L-fucosidase" evidence="7">
    <location>
        <begin position="34"/>
        <end position="526"/>
    </location>
</feature>
<accession>A0ABZ0GIJ1</accession>